<dbReference type="Pfam" id="PF05159">
    <property type="entry name" value="Capsule_synth"/>
    <property type="match status" value="1"/>
</dbReference>
<gene>
    <name evidence="1" type="ORF">A3G00_02535</name>
</gene>
<dbReference type="Proteomes" id="UP000178347">
    <property type="component" value="Unassembled WGS sequence"/>
</dbReference>
<organism evidence="1 2">
    <name type="scientific">Candidatus Magasanikbacteria bacterium RIFCSPLOWO2_12_FULL_43_12</name>
    <dbReference type="NCBI Taxonomy" id="1798692"/>
    <lineage>
        <taxon>Bacteria</taxon>
        <taxon>Candidatus Magasanikiibacteriota</taxon>
    </lineage>
</organism>
<dbReference type="EMBL" id="MFQN01000019">
    <property type="protein sequence ID" value="OGH74307.1"/>
    <property type="molecule type" value="Genomic_DNA"/>
</dbReference>
<name>A0A1F6MRP8_9BACT</name>
<protein>
    <recommendedName>
        <fullName evidence="3">Capsule polysaccharide biosynthesis protein</fullName>
    </recommendedName>
</protein>
<dbReference type="GO" id="GO:0000271">
    <property type="term" value="P:polysaccharide biosynthetic process"/>
    <property type="evidence" value="ECO:0007669"/>
    <property type="project" value="InterPro"/>
</dbReference>
<comment type="caution">
    <text evidence="1">The sequence shown here is derived from an EMBL/GenBank/DDBJ whole genome shotgun (WGS) entry which is preliminary data.</text>
</comment>
<dbReference type="GO" id="GO:0015774">
    <property type="term" value="P:polysaccharide transport"/>
    <property type="evidence" value="ECO:0007669"/>
    <property type="project" value="InterPro"/>
</dbReference>
<accession>A0A1F6MRP8</accession>
<reference evidence="1 2" key="1">
    <citation type="journal article" date="2016" name="Nat. Commun.">
        <title>Thousands of microbial genomes shed light on interconnected biogeochemical processes in an aquifer system.</title>
        <authorList>
            <person name="Anantharaman K."/>
            <person name="Brown C.T."/>
            <person name="Hug L.A."/>
            <person name="Sharon I."/>
            <person name="Castelle C.J."/>
            <person name="Probst A.J."/>
            <person name="Thomas B.C."/>
            <person name="Singh A."/>
            <person name="Wilkins M.J."/>
            <person name="Karaoz U."/>
            <person name="Brodie E.L."/>
            <person name="Williams K.H."/>
            <person name="Hubbard S.S."/>
            <person name="Banfield J.F."/>
        </authorList>
    </citation>
    <scope>NUCLEOTIDE SEQUENCE [LARGE SCALE GENOMIC DNA]</scope>
</reference>
<proteinExistence type="predicted"/>
<dbReference type="InterPro" id="IPR007833">
    <property type="entry name" value="Capsule_polysaccharide_synth"/>
</dbReference>
<evidence type="ECO:0008006" key="3">
    <source>
        <dbReference type="Google" id="ProtNLM"/>
    </source>
</evidence>
<evidence type="ECO:0000313" key="1">
    <source>
        <dbReference type="EMBL" id="OGH74307.1"/>
    </source>
</evidence>
<dbReference type="STRING" id="1798692.A3G00_02535"/>
<evidence type="ECO:0000313" key="2">
    <source>
        <dbReference type="Proteomes" id="UP000178347"/>
    </source>
</evidence>
<dbReference type="AlphaFoldDB" id="A0A1F6MRP8"/>
<sequence length="478" mass="54622">MRLFVIEWANGLPEMVDVIREIKKDGHEISYWSGCNLGRIPKVEFPNTVFHDHFDALAGRPAPGVDDSEFPPPGEDLLVQLADVESTTLTMMNKKYPSLSVDERKHFYYHLVKYWSGVLKKFQPEAIIFLVTPHTVYNFVIYSLAKLFGLKTIMFDVVLMDGYRMIGLNDYKKGNSDLENAIVGQGQDYSVSDLGAGIRSYYERQTSQRIDATPAYTREYVASRSGRNLLLLRVKIIWKSIANLSIFKKIFDFVMTEIGSNMKKEYVQVQTEPGFGKPFVYLSLNYQPEATTSPMGGVFVDQLLMIETLAAAIPPDWLIYVKEHPGQWITNSKRYFSYRYRGYYKEIIRLPNVRLMPVVTSNYDLINNARAVATVTGTPGWEALLRSKPVLVFGYPWYQHCSGVFKVNSAESCKIAIEKIINGFKVEKQAIINFLYHFGNLSWPGYNDENTKKLAAIDSRGVKDGYVRFLLAQIKKQV</sequence>